<dbReference type="Gene3D" id="1.10.510.10">
    <property type="entry name" value="Transferase(Phosphotransferase) domain 1"/>
    <property type="match status" value="1"/>
</dbReference>
<dbReference type="Proteomes" id="UP000813385">
    <property type="component" value="Unassembled WGS sequence"/>
</dbReference>
<dbReference type="InterPro" id="IPR011009">
    <property type="entry name" value="Kinase-like_dom_sf"/>
</dbReference>
<evidence type="ECO:0008006" key="4">
    <source>
        <dbReference type="Google" id="ProtNLM"/>
    </source>
</evidence>
<evidence type="ECO:0000313" key="3">
    <source>
        <dbReference type="Proteomes" id="UP000813385"/>
    </source>
</evidence>
<protein>
    <recommendedName>
        <fullName evidence="4">Protein kinase domain-containing protein</fullName>
    </recommendedName>
</protein>
<dbReference type="AlphaFoldDB" id="A0A8K0TJY0"/>
<name>A0A8K0TJY0_9PEZI</name>
<dbReference type="SUPFAM" id="SSF56112">
    <property type="entry name" value="Protein kinase-like (PK-like)"/>
    <property type="match status" value="1"/>
</dbReference>
<dbReference type="OrthoDB" id="4846833at2759"/>
<comment type="caution">
    <text evidence="2">The sequence shown here is derived from an EMBL/GenBank/DDBJ whole genome shotgun (WGS) entry which is preliminary data.</text>
</comment>
<reference evidence="2" key="1">
    <citation type="journal article" date="2021" name="Nat. Commun.">
        <title>Genetic determinants of endophytism in the Arabidopsis root mycobiome.</title>
        <authorList>
            <person name="Mesny F."/>
            <person name="Miyauchi S."/>
            <person name="Thiergart T."/>
            <person name="Pickel B."/>
            <person name="Atanasova L."/>
            <person name="Karlsson M."/>
            <person name="Huettel B."/>
            <person name="Barry K.W."/>
            <person name="Haridas S."/>
            <person name="Chen C."/>
            <person name="Bauer D."/>
            <person name="Andreopoulos W."/>
            <person name="Pangilinan J."/>
            <person name="LaButti K."/>
            <person name="Riley R."/>
            <person name="Lipzen A."/>
            <person name="Clum A."/>
            <person name="Drula E."/>
            <person name="Henrissat B."/>
            <person name="Kohler A."/>
            <person name="Grigoriev I.V."/>
            <person name="Martin F.M."/>
            <person name="Hacquard S."/>
        </authorList>
    </citation>
    <scope>NUCLEOTIDE SEQUENCE</scope>
    <source>
        <strain evidence="2">MPI-CAGE-AT-0016</strain>
    </source>
</reference>
<keyword evidence="3" id="KW-1185">Reference proteome</keyword>
<feature type="compositionally biased region" description="Polar residues" evidence="1">
    <location>
        <begin position="455"/>
        <end position="466"/>
    </location>
</feature>
<organism evidence="2 3">
    <name type="scientific">Plectosphaerella cucumerina</name>
    <dbReference type="NCBI Taxonomy" id="40658"/>
    <lineage>
        <taxon>Eukaryota</taxon>
        <taxon>Fungi</taxon>
        <taxon>Dikarya</taxon>
        <taxon>Ascomycota</taxon>
        <taxon>Pezizomycotina</taxon>
        <taxon>Sordariomycetes</taxon>
        <taxon>Hypocreomycetidae</taxon>
        <taxon>Glomerellales</taxon>
        <taxon>Plectosphaerellaceae</taxon>
        <taxon>Plectosphaerella</taxon>
    </lineage>
</organism>
<dbReference type="EMBL" id="JAGPXD010000002">
    <property type="protein sequence ID" value="KAH7366963.1"/>
    <property type="molecule type" value="Genomic_DNA"/>
</dbReference>
<evidence type="ECO:0000256" key="1">
    <source>
        <dbReference type="SAM" id="MobiDB-lite"/>
    </source>
</evidence>
<feature type="region of interest" description="Disordered" evidence="1">
    <location>
        <begin position="420"/>
        <end position="481"/>
    </location>
</feature>
<proteinExistence type="predicted"/>
<sequence length="481" mass="55405">MSVVQLYTRGIILPLRSHRPPEPFGKPDYKHPKTPSVKDLAPEDVSHLSYNEITFARHPRERHEPSIVPLPSWFPYNQTARVKIEYRLSCTSEGAQVVLCSVLEPDPDVWKKMGHACPKKVVAKIFDPLYYRNTHDMVDAADREYAQEAAAYIHLHGHRMDKNRTYLDKPDIVPGFFGTWTTDVTRAHLRKSFMSLKDKKKTKKKEAYERKLFDEAPKPARLFPHPFRPVRIILLEFIDGSPLSQFCDETVDHSGIHILRPMKPYEDEEKRLKIFHSIMDTMSRIGHMGIAHLNRQPSNFLIKHDSNRVVISDFSLSDVACYSNIGWQIQQKLPRPLHPISWGDIDTWTTFQGWFPAEWIDDVSLFDAWGEATFSHAEALKQVGRLPYVPGDPEYEEWLAEREPPPPIPEEWREWWDAPYPDKADIESPPTTHKASDPIAGSSVTPAEPTRESIDVTQWTNQQTPASHEGKNVMVNRGTDP</sequence>
<gene>
    <name evidence="2" type="ORF">B0T11DRAFT_325266</name>
</gene>
<accession>A0A8K0TJY0</accession>
<evidence type="ECO:0000313" key="2">
    <source>
        <dbReference type="EMBL" id="KAH7366963.1"/>
    </source>
</evidence>